<evidence type="ECO:0008006" key="3">
    <source>
        <dbReference type="Google" id="ProtNLM"/>
    </source>
</evidence>
<proteinExistence type="predicted"/>
<sequence length="91" mass="10185">MKKLSEIELIVLDSILEACPTEKVERYLAPWASLADDLGLSRHEINLVGFTVEQKLQDLGFPALTDEQILSWEKVQDIVDSVVDIMAANSK</sequence>
<name>A0A1D7QN53_9SPHI</name>
<protein>
    <recommendedName>
        <fullName evidence="3">Acyl carrier protein</fullName>
    </recommendedName>
</protein>
<dbReference type="Proteomes" id="UP000094313">
    <property type="component" value="Chromosome"/>
</dbReference>
<evidence type="ECO:0000313" key="1">
    <source>
        <dbReference type="EMBL" id="AOM80092.1"/>
    </source>
</evidence>
<reference evidence="1 2" key="1">
    <citation type="submission" date="2016-08" db="EMBL/GenBank/DDBJ databases">
        <authorList>
            <person name="Seilhamer J.J."/>
        </authorList>
    </citation>
    <scope>NUCLEOTIDE SEQUENCE [LARGE SCALE GENOMIC DNA]</scope>
    <source>
        <strain evidence="1 2">DX4</strain>
    </source>
</reference>
<dbReference type="EMBL" id="CP017141">
    <property type="protein sequence ID" value="AOM80092.1"/>
    <property type="molecule type" value="Genomic_DNA"/>
</dbReference>
<organism evidence="1 2">
    <name type="scientific">Pedobacter steynii</name>
    <dbReference type="NCBI Taxonomy" id="430522"/>
    <lineage>
        <taxon>Bacteria</taxon>
        <taxon>Pseudomonadati</taxon>
        <taxon>Bacteroidota</taxon>
        <taxon>Sphingobacteriia</taxon>
        <taxon>Sphingobacteriales</taxon>
        <taxon>Sphingobacteriaceae</taxon>
        <taxon>Pedobacter</taxon>
    </lineage>
</organism>
<dbReference type="KEGG" id="psty:BFS30_24775"/>
<dbReference type="AlphaFoldDB" id="A0A1D7QN53"/>
<keyword evidence="2" id="KW-1185">Reference proteome</keyword>
<evidence type="ECO:0000313" key="2">
    <source>
        <dbReference type="Proteomes" id="UP000094313"/>
    </source>
</evidence>
<accession>A0A1D7QN53</accession>
<gene>
    <name evidence="1" type="ORF">BFS30_24775</name>
</gene>